<dbReference type="Pfam" id="PF01032">
    <property type="entry name" value="FecCD"/>
    <property type="match status" value="1"/>
</dbReference>
<dbReference type="InterPro" id="IPR037294">
    <property type="entry name" value="ABC_BtuC-like"/>
</dbReference>
<dbReference type="Proteomes" id="UP000183053">
    <property type="component" value="Unassembled WGS sequence"/>
</dbReference>
<evidence type="ECO:0000256" key="8">
    <source>
        <dbReference type="SAM" id="Phobius"/>
    </source>
</evidence>
<dbReference type="InterPro" id="IPR000522">
    <property type="entry name" value="ABC_transptr_permease_BtuC"/>
</dbReference>
<feature type="transmembrane region" description="Helical" evidence="8">
    <location>
        <begin position="251"/>
        <end position="280"/>
    </location>
</feature>
<name>A0A1H1FBJ0_9ACTN</name>
<dbReference type="EMBL" id="FNLF01000002">
    <property type="protein sequence ID" value="SDQ98208.1"/>
    <property type="molecule type" value="Genomic_DNA"/>
</dbReference>
<dbReference type="Gene3D" id="1.10.3470.10">
    <property type="entry name" value="ABC transporter involved in vitamin B12 uptake, BtuC"/>
    <property type="match status" value="1"/>
</dbReference>
<dbReference type="AlphaFoldDB" id="A0A1H1FBJ0"/>
<dbReference type="GO" id="GO:0033214">
    <property type="term" value="P:siderophore-iron import into cell"/>
    <property type="evidence" value="ECO:0007669"/>
    <property type="project" value="TreeGrafter"/>
</dbReference>
<evidence type="ECO:0000313" key="9">
    <source>
        <dbReference type="EMBL" id="SDQ98208.1"/>
    </source>
</evidence>
<accession>A0A1H1FBJ0</accession>
<dbReference type="GO" id="GO:0022857">
    <property type="term" value="F:transmembrane transporter activity"/>
    <property type="evidence" value="ECO:0007669"/>
    <property type="project" value="InterPro"/>
</dbReference>
<feature type="transmembrane region" description="Helical" evidence="8">
    <location>
        <begin position="128"/>
        <end position="148"/>
    </location>
</feature>
<dbReference type="PANTHER" id="PTHR30472">
    <property type="entry name" value="FERRIC ENTEROBACTIN TRANSPORT SYSTEM PERMEASE PROTEIN"/>
    <property type="match status" value="1"/>
</dbReference>
<dbReference type="CDD" id="cd06550">
    <property type="entry name" value="TM_ABC_iron-siderophores_like"/>
    <property type="match status" value="1"/>
</dbReference>
<evidence type="ECO:0000256" key="1">
    <source>
        <dbReference type="ARBA" id="ARBA00004651"/>
    </source>
</evidence>
<proteinExistence type="inferred from homology"/>
<evidence type="ECO:0000313" key="10">
    <source>
        <dbReference type="Proteomes" id="UP000183053"/>
    </source>
</evidence>
<feature type="transmembrane region" description="Helical" evidence="8">
    <location>
        <begin position="69"/>
        <end position="89"/>
    </location>
</feature>
<dbReference type="PANTHER" id="PTHR30472:SF67">
    <property type="entry name" value="PERMEASE OF ABC TRANSPORTER-RELATED"/>
    <property type="match status" value="1"/>
</dbReference>
<dbReference type="STRING" id="47312.SAMN04489765_2621"/>
<feature type="transmembrane region" description="Helical" evidence="8">
    <location>
        <begin position="228"/>
        <end position="245"/>
    </location>
</feature>
<gene>
    <name evidence="9" type="ORF">SAMN04489765_2621</name>
</gene>
<evidence type="ECO:0000256" key="5">
    <source>
        <dbReference type="ARBA" id="ARBA00022692"/>
    </source>
</evidence>
<dbReference type="FunFam" id="1.10.3470.10:FF:000001">
    <property type="entry name" value="Vitamin B12 ABC transporter permease BtuC"/>
    <property type="match status" value="1"/>
</dbReference>
<evidence type="ECO:0000256" key="3">
    <source>
        <dbReference type="ARBA" id="ARBA00022448"/>
    </source>
</evidence>
<evidence type="ECO:0000256" key="4">
    <source>
        <dbReference type="ARBA" id="ARBA00022475"/>
    </source>
</evidence>
<feature type="transmembrane region" description="Helical" evidence="8">
    <location>
        <begin position="101"/>
        <end position="122"/>
    </location>
</feature>
<evidence type="ECO:0000256" key="7">
    <source>
        <dbReference type="ARBA" id="ARBA00023136"/>
    </source>
</evidence>
<keyword evidence="7 8" id="KW-0472">Membrane</keyword>
<keyword evidence="3" id="KW-0813">Transport</keyword>
<feature type="transmembrane region" description="Helical" evidence="8">
    <location>
        <begin position="292"/>
        <end position="314"/>
    </location>
</feature>
<reference evidence="10" key="1">
    <citation type="submission" date="2016-10" db="EMBL/GenBank/DDBJ databases">
        <authorList>
            <person name="Varghese N."/>
            <person name="Submissions S."/>
        </authorList>
    </citation>
    <scope>NUCLEOTIDE SEQUENCE [LARGE SCALE GENOMIC DNA]</scope>
    <source>
        <strain evidence="10">DSM 44142</strain>
    </source>
</reference>
<feature type="transmembrane region" description="Helical" evidence="8">
    <location>
        <begin position="320"/>
        <end position="338"/>
    </location>
</feature>
<dbReference type="GO" id="GO:0005886">
    <property type="term" value="C:plasma membrane"/>
    <property type="evidence" value="ECO:0007669"/>
    <property type="project" value="UniProtKB-SubCell"/>
</dbReference>
<keyword evidence="6 8" id="KW-1133">Transmembrane helix</keyword>
<evidence type="ECO:0000256" key="6">
    <source>
        <dbReference type="ARBA" id="ARBA00022989"/>
    </source>
</evidence>
<protein>
    <submittedName>
        <fullName evidence="9">Iron complex transport system permease protein</fullName>
    </submittedName>
</protein>
<comment type="similarity">
    <text evidence="2">Belongs to the binding-protein-dependent transport system permease family. FecCD subfamily.</text>
</comment>
<keyword evidence="10" id="KW-1185">Reference proteome</keyword>
<feature type="transmembrane region" description="Helical" evidence="8">
    <location>
        <begin position="202"/>
        <end position="221"/>
    </location>
</feature>
<keyword evidence="4" id="KW-1003">Cell membrane</keyword>
<organism evidence="9 10">
    <name type="scientific">Tsukamurella pulmonis</name>
    <dbReference type="NCBI Taxonomy" id="47312"/>
    <lineage>
        <taxon>Bacteria</taxon>
        <taxon>Bacillati</taxon>
        <taxon>Actinomycetota</taxon>
        <taxon>Actinomycetes</taxon>
        <taxon>Mycobacteriales</taxon>
        <taxon>Tsukamurellaceae</taxon>
        <taxon>Tsukamurella</taxon>
    </lineage>
</organism>
<comment type="subcellular location">
    <subcellularLocation>
        <location evidence="1">Cell membrane</location>
        <topology evidence="1">Multi-pass membrane protein</topology>
    </subcellularLocation>
</comment>
<evidence type="ECO:0000256" key="2">
    <source>
        <dbReference type="ARBA" id="ARBA00007935"/>
    </source>
</evidence>
<sequence>MRVVSSRRVAVLLICLLIALIAAMWLGVVLGTVRIPWADSTRYLTAFLTGGTIDAEHATHYRIVADSRIPRVLSAAIVGAGLSAIGVAVQAMVRNALADPYVLGISSGASVGATTVALFGVFGTLGLYALPTAAFLGALGATALVYLIAYRGGGLTPLRLVLTGTALAYGFSAVTTVLVFLAPRGDAARTVMFWLFGSLSPSTWRTTALLGVTVAIGLVVLRSGARKLNALALGDEVAISVGLSASGYRSALFVLTAAMTGIIVSVCGAIGFVGLVVPHVARLLVGADHRRVLVIAPALGALFLVLADIAARTVAPPQELPLGAITAAVGVPLFVALMRRRTVGVG</sequence>
<keyword evidence="5 8" id="KW-0812">Transmembrane</keyword>
<feature type="transmembrane region" description="Helical" evidence="8">
    <location>
        <begin position="160"/>
        <end position="182"/>
    </location>
</feature>
<dbReference type="SUPFAM" id="SSF81345">
    <property type="entry name" value="ABC transporter involved in vitamin B12 uptake, BtuC"/>
    <property type="match status" value="1"/>
</dbReference>